<evidence type="ECO:0000259" key="5">
    <source>
        <dbReference type="PROSITE" id="PS50949"/>
    </source>
</evidence>
<sequence length="232" mass="25495">MRSGDQYLALSGDEPSAHPRSPFEKTYRGIVRGIYEGRYAPGQRLIAPDLMAEFQVGRGTIREVLNRLASGGIVSIIKNRGARVRTLSRAETLGILDIVELMLGLAARKAADAITDPDAAAQLQILEQVVQSHKSLTDFDAFLKAREAYYRYIVALSGNAELGRLFPGAQVQIMRLQLRTFNRVADSVQFDDYAKMTSAILSGNGDMAEQAVRRHVRETAAQVAALPDRAFS</sequence>
<dbReference type="SUPFAM" id="SSF46785">
    <property type="entry name" value="Winged helix' DNA-binding domain"/>
    <property type="match status" value="1"/>
</dbReference>
<dbReference type="InterPro" id="IPR000524">
    <property type="entry name" value="Tscrpt_reg_HTH_GntR"/>
</dbReference>
<dbReference type="Gene3D" id="1.10.10.10">
    <property type="entry name" value="Winged helix-like DNA-binding domain superfamily/Winged helix DNA-binding domain"/>
    <property type="match status" value="1"/>
</dbReference>
<dbReference type="InterPro" id="IPR011711">
    <property type="entry name" value="GntR_C"/>
</dbReference>
<dbReference type="PROSITE" id="PS50949">
    <property type="entry name" value="HTH_GNTR"/>
    <property type="match status" value="1"/>
</dbReference>
<dbReference type="eggNOG" id="COG1802">
    <property type="taxonomic scope" value="Bacteria"/>
</dbReference>
<name>T0IQG5_9SPHN</name>
<dbReference type="GO" id="GO:0003677">
    <property type="term" value="F:DNA binding"/>
    <property type="evidence" value="ECO:0007669"/>
    <property type="project" value="UniProtKB-KW"/>
</dbReference>
<dbReference type="RefSeq" id="WP_021226505.1">
    <property type="nucleotide sequence ID" value="NZ_ATDP01000092.1"/>
</dbReference>
<dbReference type="InterPro" id="IPR036388">
    <property type="entry name" value="WH-like_DNA-bd_sf"/>
</dbReference>
<dbReference type="Pfam" id="PF00392">
    <property type="entry name" value="GntR"/>
    <property type="match status" value="1"/>
</dbReference>
<feature type="domain" description="HTH gntR-type" evidence="5">
    <location>
        <begin position="20"/>
        <end position="87"/>
    </location>
</feature>
<dbReference type="SMART" id="SM00895">
    <property type="entry name" value="FCD"/>
    <property type="match status" value="1"/>
</dbReference>
<evidence type="ECO:0000256" key="4">
    <source>
        <dbReference type="SAM" id="MobiDB-lite"/>
    </source>
</evidence>
<dbReference type="SMART" id="SM00345">
    <property type="entry name" value="HTH_GNTR"/>
    <property type="match status" value="1"/>
</dbReference>
<feature type="region of interest" description="Disordered" evidence="4">
    <location>
        <begin position="1"/>
        <end position="22"/>
    </location>
</feature>
<protein>
    <recommendedName>
        <fullName evidence="5">HTH gntR-type domain-containing protein</fullName>
    </recommendedName>
</protein>
<gene>
    <name evidence="6" type="ORF">RLDS_14335</name>
</gene>
<dbReference type="EMBL" id="ATDP01000092">
    <property type="protein sequence ID" value="EQB14100.1"/>
    <property type="molecule type" value="Genomic_DNA"/>
</dbReference>
<dbReference type="InterPro" id="IPR036390">
    <property type="entry name" value="WH_DNA-bd_sf"/>
</dbReference>
<proteinExistence type="predicted"/>
<dbReference type="GO" id="GO:0003700">
    <property type="term" value="F:DNA-binding transcription factor activity"/>
    <property type="evidence" value="ECO:0007669"/>
    <property type="project" value="InterPro"/>
</dbReference>
<dbReference type="PATRIC" id="fig|1331060.3.peg.2738"/>
<evidence type="ECO:0000313" key="6">
    <source>
        <dbReference type="EMBL" id="EQB14100.1"/>
    </source>
</evidence>
<dbReference type="SUPFAM" id="SSF48008">
    <property type="entry name" value="GntR ligand-binding domain-like"/>
    <property type="match status" value="1"/>
</dbReference>
<accession>T0IQG5</accession>
<keyword evidence="7" id="KW-1185">Reference proteome</keyword>
<dbReference type="Gene3D" id="1.20.120.530">
    <property type="entry name" value="GntR ligand-binding domain-like"/>
    <property type="match status" value="1"/>
</dbReference>
<dbReference type="PANTHER" id="PTHR43537">
    <property type="entry name" value="TRANSCRIPTIONAL REGULATOR, GNTR FAMILY"/>
    <property type="match status" value="1"/>
</dbReference>
<dbReference type="Proteomes" id="UP000015531">
    <property type="component" value="Unassembled WGS sequence"/>
</dbReference>
<dbReference type="InterPro" id="IPR008920">
    <property type="entry name" value="TF_FadR/GntR_C"/>
</dbReference>
<dbReference type="AlphaFoldDB" id="T0IQG5"/>
<dbReference type="Pfam" id="PF07729">
    <property type="entry name" value="FCD"/>
    <property type="match status" value="1"/>
</dbReference>
<evidence type="ECO:0000313" key="7">
    <source>
        <dbReference type="Proteomes" id="UP000015531"/>
    </source>
</evidence>
<evidence type="ECO:0000256" key="2">
    <source>
        <dbReference type="ARBA" id="ARBA00023125"/>
    </source>
</evidence>
<keyword evidence="1" id="KW-0805">Transcription regulation</keyword>
<dbReference type="PANTHER" id="PTHR43537:SF24">
    <property type="entry name" value="GLUCONATE OPERON TRANSCRIPTIONAL REPRESSOR"/>
    <property type="match status" value="1"/>
</dbReference>
<evidence type="ECO:0000256" key="1">
    <source>
        <dbReference type="ARBA" id="ARBA00023015"/>
    </source>
</evidence>
<organism evidence="6 7">
    <name type="scientific">Sphingobium lactosutens DS20</name>
    <dbReference type="NCBI Taxonomy" id="1331060"/>
    <lineage>
        <taxon>Bacteria</taxon>
        <taxon>Pseudomonadati</taxon>
        <taxon>Pseudomonadota</taxon>
        <taxon>Alphaproteobacteria</taxon>
        <taxon>Sphingomonadales</taxon>
        <taxon>Sphingomonadaceae</taxon>
        <taxon>Sphingobium</taxon>
    </lineage>
</organism>
<comment type="caution">
    <text evidence="6">The sequence shown here is derived from an EMBL/GenBank/DDBJ whole genome shotgun (WGS) entry which is preliminary data.</text>
</comment>
<reference evidence="6 7" key="1">
    <citation type="journal article" date="2013" name="Genome Announc.">
        <title>Draft Genome Sequence of Sphingobium lactosutens Strain DS20T, Isolated from a Hexachlorocyclohexane Dumpsite.</title>
        <authorList>
            <person name="Kumar R."/>
            <person name="Dwivedi V."/>
            <person name="Negi V."/>
            <person name="Khurana J.P."/>
            <person name="Lal R."/>
        </authorList>
    </citation>
    <scope>NUCLEOTIDE SEQUENCE [LARGE SCALE GENOMIC DNA]</scope>
    <source>
        <strain evidence="6 7">DS20</strain>
    </source>
</reference>
<evidence type="ECO:0000256" key="3">
    <source>
        <dbReference type="ARBA" id="ARBA00023163"/>
    </source>
</evidence>
<keyword evidence="3" id="KW-0804">Transcription</keyword>
<dbReference type="OrthoDB" id="7846328at2"/>
<keyword evidence="2" id="KW-0238">DNA-binding</keyword>